<name>A0A9W6T762_AMBMO</name>
<dbReference type="EMBL" id="BSXU01012528">
    <property type="protein sequence ID" value="GME77398.1"/>
    <property type="molecule type" value="Genomic_DNA"/>
</dbReference>
<keyword evidence="2" id="KW-1185">Reference proteome</keyword>
<gene>
    <name evidence="1" type="ORF">Amon01_000965200</name>
</gene>
<reference evidence="1" key="1">
    <citation type="submission" date="2023-04" db="EMBL/GenBank/DDBJ databases">
        <title>Ambrosiozyma monospora NBRC 1965.</title>
        <authorList>
            <person name="Ichikawa N."/>
            <person name="Sato H."/>
            <person name="Tonouchi N."/>
        </authorList>
    </citation>
    <scope>NUCLEOTIDE SEQUENCE</scope>
    <source>
        <strain evidence="1">NBRC 1965</strain>
    </source>
</reference>
<evidence type="ECO:0000313" key="2">
    <source>
        <dbReference type="Proteomes" id="UP001165063"/>
    </source>
</evidence>
<sequence>MKLKNFEPRYDPQTELETRTEFWMNNSTLHSEFKPFKFDLQDMDDINIRAATIIANESLIVKSYPITDTGNPVAKPTPYISVNWIYNAYVLQSFSSLRYYRSMKVSGILKQKVITRKRIYERIQQENEKKAAISKGDNHHAYDSSVDSIDLRPVNNDNTRTYTTWKEPKKKEPVMFIASNWFRRKIMLSISTHT</sequence>
<proteinExistence type="predicted"/>
<dbReference type="Proteomes" id="UP001165063">
    <property type="component" value="Unassembled WGS sequence"/>
</dbReference>
<comment type="caution">
    <text evidence="1">The sequence shown here is derived from an EMBL/GenBank/DDBJ whole genome shotgun (WGS) entry which is preliminary data.</text>
</comment>
<organism evidence="1 2">
    <name type="scientific">Ambrosiozyma monospora</name>
    <name type="common">Yeast</name>
    <name type="synonym">Endomycopsis monosporus</name>
    <dbReference type="NCBI Taxonomy" id="43982"/>
    <lineage>
        <taxon>Eukaryota</taxon>
        <taxon>Fungi</taxon>
        <taxon>Dikarya</taxon>
        <taxon>Ascomycota</taxon>
        <taxon>Saccharomycotina</taxon>
        <taxon>Pichiomycetes</taxon>
        <taxon>Pichiales</taxon>
        <taxon>Pichiaceae</taxon>
        <taxon>Ambrosiozyma</taxon>
    </lineage>
</organism>
<evidence type="ECO:0000313" key="1">
    <source>
        <dbReference type="EMBL" id="GME77398.1"/>
    </source>
</evidence>
<dbReference type="AlphaFoldDB" id="A0A9W6T762"/>
<protein>
    <submittedName>
        <fullName evidence="1">Unnamed protein product</fullName>
    </submittedName>
</protein>
<accession>A0A9W6T762</accession>